<evidence type="ECO:0000313" key="4">
    <source>
        <dbReference type="Proteomes" id="UP001501747"/>
    </source>
</evidence>
<protein>
    <recommendedName>
        <fullName evidence="1">RNA polymerase-binding protein RbpA</fullName>
    </recommendedName>
</protein>
<comment type="subunit">
    <text evidence="1">Forms a complex with the RNAP catalytic core and with free principal sigma factors.</text>
</comment>
<reference evidence="4" key="1">
    <citation type="journal article" date="2019" name="Int. J. Syst. Evol. Microbiol.">
        <title>The Global Catalogue of Microorganisms (GCM) 10K type strain sequencing project: providing services to taxonomists for standard genome sequencing and annotation.</title>
        <authorList>
            <consortium name="The Broad Institute Genomics Platform"/>
            <consortium name="The Broad Institute Genome Sequencing Center for Infectious Disease"/>
            <person name="Wu L."/>
            <person name="Ma J."/>
        </authorList>
    </citation>
    <scope>NUCLEOTIDE SEQUENCE [LARGE SCALE GENOMIC DNA]</scope>
    <source>
        <strain evidence="4">JCM 17342</strain>
    </source>
</reference>
<dbReference type="Pfam" id="PF13397">
    <property type="entry name" value="RbpA"/>
    <property type="match status" value="1"/>
</dbReference>
<comment type="caution">
    <text evidence="1">Lacks conserved residue(s) required for the propagation of feature annotation.</text>
</comment>
<gene>
    <name evidence="1" type="primary">rbpA</name>
    <name evidence="3" type="ORF">GCM10022247_71480</name>
</gene>
<sequence>MIRAIRAGGGPQYPQPATEAPAARRTVVFVCPQGHNVELTFAADADTPEVWECPKHGTDSRVWYSDTSAGTEDNAVPRTGKTHWEQLCSRRSEPELEQLLAERLSVLRAGRVSVS</sequence>
<comment type="function">
    <text evidence="1">Binds to RNA polymerase (RNAP), stimulating transcription from principal, but not alternative sigma factor promoters.</text>
</comment>
<evidence type="ECO:0000256" key="1">
    <source>
        <dbReference type="HAMAP-Rule" id="MF_01483"/>
    </source>
</evidence>
<keyword evidence="1" id="KW-0805">Transcription regulation</keyword>
<accession>A0ABP7U678</accession>
<dbReference type="Gene3D" id="2.20.28.270">
    <property type="entry name" value="RNA polymerase-binding protein A"/>
    <property type="match status" value="1"/>
</dbReference>
<name>A0ABP7U678_9PSEU</name>
<dbReference type="Proteomes" id="UP001501747">
    <property type="component" value="Unassembled WGS sequence"/>
</dbReference>
<keyword evidence="1" id="KW-0804">Transcription</keyword>
<organism evidence="3 4">
    <name type="scientific">Allokutzneria multivorans</name>
    <dbReference type="NCBI Taxonomy" id="1142134"/>
    <lineage>
        <taxon>Bacteria</taxon>
        <taxon>Bacillati</taxon>
        <taxon>Actinomycetota</taxon>
        <taxon>Actinomycetes</taxon>
        <taxon>Pseudonocardiales</taxon>
        <taxon>Pseudonocardiaceae</taxon>
        <taxon>Allokutzneria</taxon>
    </lineage>
</organism>
<comment type="similarity">
    <text evidence="1">Belongs to the RNA polymerase-binding protein RbpA family.</text>
</comment>
<evidence type="ECO:0000313" key="3">
    <source>
        <dbReference type="EMBL" id="GAA4035576.1"/>
    </source>
</evidence>
<dbReference type="EMBL" id="BAABAL010000026">
    <property type="protein sequence ID" value="GAA4035576.1"/>
    <property type="molecule type" value="Genomic_DNA"/>
</dbReference>
<comment type="caution">
    <text evidence="3">The sequence shown here is derived from an EMBL/GenBank/DDBJ whole genome shotgun (WGS) entry which is preliminary data.</text>
</comment>
<feature type="region of interest" description="Disordered" evidence="2">
    <location>
        <begin position="1"/>
        <end position="21"/>
    </location>
</feature>
<keyword evidence="4" id="KW-1185">Reference proteome</keyword>
<evidence type="ECO:0000256" key="2">
    <source>
        <dbReference type="SAM" id="MobiDB-lite"/>
    </source>
</evidence>
<dbReference type="InterPro" id="IPR038638">
    <property type="entry name" value="RbpA_sf"/>
</dbReference>
<proteinExistence type="inferred from homology"/>
<dbReference type="InterPro" id="IPR025182">
    <property type="entry name" value="RNApol-bd_RbpA"/>
</dbReference>
<dbReference type="RefSeq" id="WP_344885410.1">
    <property type="nucleotide sequence ID" value="NZ_BAABAL010000026.1"/>
</dbReference>
<dbReference type="HAMAP" id="MF_01483">
    <property type="entry name" value="RbpA"/>
    <property type="match status" value="1"/>
</dbReference>